<keyword evidence="3" id="KW-1185">Reference proteome</keyword>
<dbReference type="Proteomes" id="UP001529510">
    <property type="component" value="Unassembled WGS sequence"/>
</dbReference>
<evidence type="ECO:0000256" key="1">
    <source>
        <dbReference type="SAM" id="MobiDB-lite"/>
    </source>
</evidence>
<name>A0ABD0MK27_CIRMR</name>
<protein>
    <submittedName>
        <fullName evidence="2">Uncharacterized protein</fullName>
    </submittedName>
</protein>
<comment type="caution">
    <text evidence="2">The sequence shown here is derived from an EMBL/GenBank/DDBJ whole genome shotgun (WGS) entry which is preliminary data.</text>
</comment>
<gene>
    <name evidence="2" type="ORF">M9458_055421</name>
</gene>
<feature type="non-terminal residue" evidence="2">
    <location>
        <position position="1"/>
    </location>
</feature>
<feature type="compositionally biased region" description="Basic residues" evidence="1">
    <location>
        <begin position="20"/>
        <end position="34"/>
    </location>
</feature>
<organism evidence="2 3">
    <name type="scientific">Cirrhinus mrigala</name>
    <name type="common">Mrigala</name>
    <dbReference type="NCBI Taxonomy" id="683832"/>
    <lineage>
        <taxon>Eukaryota</taxon>
        <taxon>Metazoa</taxon>
        <taxon>Chordata</taxon>
        <taxon>Craniata</taxon>
        <taxon>Vertebrata</taxon>
        <taxon>Euteleostomi</taxon>
        <taxon>Actinopterygii</taxon>
        <taxon>Neopterygii</taxon>
        <taxon>Teleostei</taxon>
        <taxon>Ostariophysi</taxon>
        <taxon>Cypriniformes</taxon>
        <taxon>Cyprinidae</taxon>
        <taxon>Labeoninae</taxon>
        <taxon>Labeonini</taxon>
        <taxon>Cirrhinus</taxon>
    </lineage>
</organism>
<evidence type="ECO:0000313" key="3">
    <source>
        <dbReference type="Proteomes" id="UP001529510"/>
    </source>
</evidence>
<dbReference type="AlphaFoldDB" id="A0ABD0MK27"/>
<evidence type="ECO:0000313" key="2">
    <source>
        <dbReference type="EMBL" id="KAL0149274.1"/>
    </source>
</evidence>
<dbReference type="EMBL" id="JAMKFB020000483">
    <property type="protein sequence ID" value="KAL0149274.1"/>
    <property type="molecule type" value="Genomic_DNA"/>
</dbReference>
<feature type="compositionally biased region" description="Polar residues" evidence="1">
    <location>
        <begin position="35"/>
        <end position="62"/>
    </location>
</feature>
<reference evidence="2 3" key="1">
    <citation type="submission" date="2024-05" db="EMBL/GenBank/DDBJ databases">
        <title>Genome sequencing and assembly of Indian major carp, Cirrhinus mrigala (Hamilton, 1822).</title>
        <authorList>
            <person name="Mohindra V."/>
            <person name="Chowdhury L.M."/>
            <person name="Lal K."/>
            <person name="Jena J.K."/>
        </authorList>
    </citation>
    <scope>NUCLEOTIDE SEQUENCE [LARGE SCALE GENOMIC DNA]</scope>
    <source>
        <strain evidence="2">CM1030</strain>
        <tissue evidence="2">Blood</tissue>
    </source>
</reference>
<sequence length="62" mass="7393">VQNYTTFPQAVLWAAIDLRRKRKKKKKKKKRKYSCKQQLRGQAQKRQNEELSTARSSRPTTT</sequence>
<feature type="region of interest" description="Disordered" evidence="1">
    <location>
        <begin position="20"/>
        <end position="62"/>
    </location>
</feature>
<feature type="non-terminal residue" evidence="2">
    <location>
        <position position="62"/>
    </location>
</feature>
<proteinExistence type="predicted"/>
<accession>A0ABD0MK27</accession>